<dbReference type="Pfam" id="PF13419">
    <property type="entry name" value="HAD_2"/>
    <property type="match status" value="1"/>
</dbReference>
<reference evidence="1" key="2">
    <citation type="journal article" date="2021" name="PeerJ">
        <title>Extensive microbial diversity within the chicken gut microbiome revealed by metagenomics and culture.</title>
        <authorList>
            <person name="Gilroy R."/>
            <person name="Ravi A."/>
            <person name="Getino M."/>
            <person name="Pursley I."/>
            <person name="Horton D.L."/>
            <person name="Alikhan N.F."/>
            <person name="Baker D."/>
            <person name="Gharbi K."/>
            <person name="Hall N."/>
            <person name="Watson M."/>
            <person name="Adriaenssens E.M."/>
            <person name="Foster-Nyarko E."/>
            <person name="Jarju S."/>
            <person name="Secka A."/>
            <person name="Antonio M."/>
            <person name="Oren A."/>
            <person name="Chaudhuri R.R."/>
            <person name="La Ragione R."/>
            <person name="Hildebrand F."/>
            <person name="Pallen M.J."/>
        </authorList>
    </citation>
    <scope>NUCLEOTIDE SEQUENCE</scope>
    <source>
        <strain evidence="1">ChiSjej5B23-6657</strain>
    </source>
</reference>
<protein>
    <submittedName>
        <fullName evidence="1">HAD family hydrolase</fullName>
    </submittedName>
</protein>
<evidence type="ECO:0000313" key="1">
    <source>
        <dbReference type="EMBL" id="HIR69976.1"/>
    </source>
</evidence>
<dbReference type="InterPro" id="IPR023198">
    <property type="entry name" value="PGP-like_dom2"/>
</dbReference>
<dbReference type="SFLD" id="SFLDS00003">
    <property type="entry name" value="Haloacid_Dehalogenase"/>
    <property type="match status" value="1"/>
</dbReference>
<sequence length="213" mass="24004">MKKGILFDMDGTLWDSARQVAESWNLAAAESGYPDCHLTTEDIRSVMGKTMDKIAAQLFPFTKGQEREALLEACCRVENDYLREHGGMLYPDLRPTMEILKEKYHLYIVSNCQAGYIEAFLDHYDFRDLFEDIECYGNNRKQKGENIALLTKRNHLDRAVYVGDIQGDYDAASSAGLPFIHAAYGFGKISAEVPKIQGLAQLPQVVPSILDVE</sequence>
<dbReference type="InterPro" id="IPR023214">
    <property type="entry name" value="HAD_sf"/>
</dbReference>
<dbReference type="Proteomes" id="UP000823912">
    <property type="component" value="Unassembled WGS sequence"/>
</dbReference>
<proteinExistence type="predicted"/>
<dbReference type="PANTHER" id="PTHR43434:SF1">
    <property type="entry name" value="PHOSPHOGLYCOLATE PHOSPHATASE"/>
    <property type="match status" value="1"/>
</dbReference>
<dbReference type="InterPro" id="IPR006439">
    <property type="entry name" value="HAD-SF_hydro_IA"/>
</dbReference>
<comment type="caution">
    <text evidence="1">The sequence shown here is derived from an EMBL/GenBank/DDBJ whole genome shotgun (WGS) entry which is preliminary data.</text>
</comment>
<accession>A0A9D1J9U9</accession>
<dbReference type="InterPro" id="IPR050155">
    <property type="entry name" value="HAD-like_hydrolase_sf"/>
</dbReference>
<gene>
    <name evidence="1" type="ORF">IAA55_01700</name>
</gene>
<organism evidence="1 2">
    <name type="scientific">Candidatus Pullilachnospira gallistercoris</name>
    <dbReference type="NCBI Taxonomy" id="2840911"/>
    <lineage>
        <taxon>Bacteria</taxon>
        <taxon>Bacillati</taxon>
        <taxon>Bacillota</taxon>
        <taxon>Clostridia</taxon>
        <taxon>Lachnospirales</taxon>
        <taxon>Lachnospiraceae</taxon>
        <taxon>Lachnospiraceae incertae sedis</taxon>
        <taxon>Candidatus Pullilachnospira</taxon>
    </lineage>
</organism>
<dbReference type="GO" id="GO:0006281">
    <property type="term" value="P:DNA repair"/>
    <property type="evidence" value="ECO:0007669"/>
    <property type="project" value="TreeGrafter"/>
</dbReference>
<dbReference type="AlphaFoldDB" id="A0A9D1J9U9"/>
<keyword evidence="1" id="KW-0378">Hydrolase</keyword>
<dbReference type="GO" id="GO:0008967">
    <property type="term" value="F:phosphoglycolate phosphatase activity"/>
    <property type="evidence" value="ECO:0007669"/>
    <property type="project" value="TreeGrafter"/>
</dbReference>
<dbReference type="InterPro" id="IPR036412">
    <property type="entry name" value="HAD-like_sf"/>
</dbReference>
<name>A0A9D1J9U9_9FIRM</name>
<dbReference type="NCBIfam" id="TIGR01549">
    <property type="entry name" value="HAD-SF-IA-v1"/>
    <property type="match status" value="1"/>
</dbReference>
<dbReference type="InterPro" id="IPR041492">
    <property type="entry name" value="HAD_2"/>
</dbReference>
<evidence type="ECO:0000313" key="2">
    <source>
        <dbReference type="Proteomes" id="UP000823912"/>
    </source>
</evidence>
<reference evidence="1" key="1">
    <citation type="submission" date="2020-10" db="EMBL/GenBank/DDBJ databases">
        <authorList>
            <person name="Gilroy R."/>
        </authorList>
    </citation>
    <scope>NUCLEOTIDE SEQUENCE</scope>
    <source>
        <strain evidence="1">ChiSjej5B23-6657</strain>
    </source>
</reference>
<dbReference type="PANTHER" id="PTHR43434">
    <property type="entry name" value="PHOSPHOGLYCOLATE PHOSPHATASE"/>
    <property type="match status" value="1"/>
</dbReference>
<dbReference type="Gene3D" id="3.40.50.1000">
    <property type="entry name" value="HAD superfamily/HAD-like"/>
    <property type="match status" value="1"/>
</dbReference>
<dbReference type="SFLD" id="SFLDG01129">
    <property type="entry name" value="C1.5:_HAD__Beta-PGM__Phosphata"/>
    <property type="match status" value="1"/>
</dbReference>
<dbReference type="SUPFAM" id="SSF56784">
    <property type="entry name" value="HAD-like"/>
    <property type="match status" value="1"/>
</dbReference>
<dbReference type="Gene3D" id="1.10.150.240">
    <property type="entry name" value="Putative phosphatase, domain 2"/>
    <property type="match status" value="1"/>
</dbReference>
<dbReference type="EMBL" id="DVHM01000031">
    <property type="protein sequence ID" value="HIR69976.1"/>
    <property type="molecule type" value="Genomic_DNA"/>
</dbReference>